<dbReference type="OrthoDB" id="4850044at2"/>
<dbReference type="PANTHER" id="PTHR46112">
    <property type="entry name" value="AMINOPEPTIDASE"/>
    <property type="match status" value="1"/>
</dbReference>
<evidence type="ECO:0000313" key="2">
    <source>
        <dbReference type="EMBL" id="SCL44484.1"/>
    </source>
</evidence>
<dbReference type="AlphaFoldDB" id="A0A1C6TRQ4"/>
<evidence type="ECO:0000259" key="1">
    <source>
        <dbReference type="Pfam" id="PF00557"/>
    </source>
</evidence>
<organism evidence="2 3">
    <name type="scientific">Micromonospora citrea</name>
    <dbReference type="NCBI Taxonomy" id="47855"/>
    <lineage>
        <taxon>Bacteria</taxon>
        <taxon>Bacillati</taxon>
        <taxon>Actinomycetota</taxon>
        <taxon>Actinomycetes</taxon>
        <taxon>Micromonosporales</taxon>
        <taxon>Micromonosporaceae</taxon>
        <taxon>Micromonospora</taxon>
    </lineage>
</organism>
<dbReference type="Pfam" id="PF00557">
    <property type="entry name" value="Peptidase_M24"/>
    <property type="match status" value="1"/>
</dbReference>
<dbReference type="PANTHER" id="PTHR46112:SF2">
    <property type="entry name" value="XAA-PRO AMINOPEPTIDASE P-RELATED"/>
    <property type="match status" value="1"/>
</dbReference>
<dbReference type="Gene3D" id="3.40.350.10">
    <property type="entry name" value="Creatinase/prolidase N-terminal domain"/>
    <property type="match status" value="1"/>
</dbReference>
<dbReference type="Gene3D" id="3.90.230.10">
    <property type="entry name" value="Creatinase/methionine aminopeptidase superfamily"/>
    <property type="match status" value="1"/>
</dbReference>
<feature type="domain" description="Peptidase M24" evidence="1">
    <location>
        <begin position="153"/>
        <end position="341"/>
    </location>
</feature>
<dbReference type="InterPro" id="IPR050659">
    <property type="entry name" value="Peptidase_M24B"/>
</dbReference>
<dbReference type="SUPFAM" id="SSF55920">
    <property type="entry name" value="Creatinase/aminopeptidase"/>
    <property type="match status" value="1"/>
</dbReference>
<accession>A0A1C6TRQ4</accession>
<sequence length="370" mass="39305">MGDDLPDKLTRLAALADRHGLDTLVLREPATISWLTGARSHVPQTLDTSCLDIVVDCRDRGADPDGGRHAAARLTVVANAIEAPRLRDTELADRAVEWAVVPWWEDRSAALPTGPGVGSDRPAPGMVDVRADVAALRRQLTTAQAETLGGVCADAARAATVAAGRCRPGMTEYAAAALLAAELLDRALDPVALFVAADRRGAAHRHPLPTAASITDRVMLVCCARRDGLIASVTRIRCFTPPTGEDRDAYRRLLDVEAAFLDASRVGTPIGDVVAAGVAAYPAYGFDATEWHRHHQGGFSGWQPREYPAHPGSADPLTAGSVVAWNPSGAGWKVEDTCLVTPAGPRPLVHDPDWPSVTVAGRHRPDLLID</sequence>
<evidence type="ECO:0000313" key="3">
    <source>
        <dbReference type="Proteomes" id="UP000199001"/>
    </source>
</evidence>
<dbReference type="InterPro" id="IPR029149">
    <property type="entry name" value="Creatin/AminoP/Spt16_N"/>
</dbReference>
<keyword evidence="3" id="KW-1185">Reference proteome</keyword>
<protein>
    <submittedName>
        <fullName evidence="2">Antitoxin VapB</fullName>
    </submittedName>
</protein>
<dbReference type="Proteomes" id="UP000199001">
    <property type="component" value="Unassembled WGS sequence"/>
</dbReference>
<dbReference type="InterPro" id="IPR036005">
    <property type="entry name" value="Creatinase/aminopeptidase-like"/>
</dbReference>
<dbReference type="RefSeq" id="WP_091094709.1">
    <property type="nucleotide sequence ID" value="NZ_FMHZ01000002.1"/>
</dbReference>
<dbReference type="InterPro" id="IPR000994">
    <property type="entry name" value="Pept_M24"/>
</dbReference>
<dbReference type="STRING" id="47855.GA0070606_0314"/>
<dbReference type="CDD" id="cd01066">
    <property type="entry name" value="APP_MetAP"/>
    <property type="match status" value="1"/>
</dbReference>
<name>A0A1C6TRQ4_9ACTN</name>
<reference evidence="3" key="1">
    <citation type="submission" date="2016-06" db="EMBL/GenBank/DDBJ databases">
        <authorList>
            <person name="Varghese N."/>
            <person name="Submissions Spin"/>
        </authorList>
    </citation>
    <scope>NUCLEOTIDE SEQUENCE [LARGE SCALE GENOMIC DNA]</scope>
    <source>
        <strain evidence="3">DSM 43903</strain>
    </source>
</reference>
<dbReference type="EMBL" id="FMHZ01000002">
    <property type="protein sequence ID" value="SCL44484.1"/>
    <property type="molecule type" value="Genomic_DNA"/>
</dbReference>
<proteinExistence type="predicted"/>
<gene>
    <name evidence="2" type="ORF">GA0070606_0314</name>
</gene>